<dbReference type="PRINTS" id="PR00420">
    <property type="entry name" value="RNGMNOXGNASE"/>
</dbReference>
<dbReference type="SUPFAM" id="SSF54373">
    <property type="entry name" value="FAD-linked reductases, C-terminal domain"/>
    <property type="match status" value="1"/>
</dbReference>
<evidence type="ECO:0000256" key="2">
    <source>
        <dbReference type="ARBA" id="ARBA00023033"/>
    </source>
</evidence>
<dbReference type="AlphaFoldDB" id="I2N8Y6"/>
<protein>
    <submittedName>
        <fullName evidence="5">Monooxygenase</fullName>
    </submittedName>
</protein>
<dbReference type="GO" id="GO:0004497">
    <property type="term" value="F:monooxygenase activity"/>
    <property type="evidence" value="ECO:0007669"/>
    <property type="project" value="UniProtKB-KW"/>
</dbReference>
<dbReference type="EMBL" id="CP029159">
    <property type="protein sequence ID" value="QKM66695.1"/>
    <property type="molecule type" value="Genomic_DNA"/>
</dbReference>
<organism evidence="5 6">
    <name type="scientific">Streptomyces tsukubensis (strain DSM 42081 / NBRC 108919 / NRRL 18488 / 9993)</name>
    <dbReference type="NCBI Taxonomy" id="1114943"/>
    <lineage>
        <taxon>Bacteria</taxon>
        <taxon>Bacillati</taxon>
        <taxon>Actinomycetota</taxon>
        <taxon>Actinomycetes</taxon>
        <taxon>Kitasatosporales</taxon>
        <taxon>Streptomycetaceae</taxon>
        <taxon>Streptomyces</taxon>
    </lineage>
</organism>
<keyword evidence="2 5" id="KW-0503">Monooxygenase</keyword>
<gene>
    <name evidence="5" type="ORF">STSU_005490</name>
</gene>
<dbReference type="PANTHER" id="PTHR13789">
    <property type="entry name" value="MONOOXYGENASE"/>
    <property type="match status" value="1"/>
</dbReference>
<dbReference type="Gene3D" id="3.50.50.60">
    <property type="entry name" value="FAD/NAD(P)-binding domain"/>
    <property type="match status" value="1"/>
</dbReference>
<dbReference type="Gene3D" id="3.30.9.30">
    <property type="match status" value="1"/>
</dbReference>
<evidence type="ECO:0000313" key="5">
    <source>
        <dbReference type="EMBL" id="QKM66695.1"/>
    </source>
</evidence>
<evidence type="ECO:0000259" key="4">
    <source>
        <dbReference type="Pfam" id="PF22607"/>
    </source>
</evidence>
<dbReference type="Pfam" id="PF01494">
    <property type="entry name" value="FAD_binding_3"/>
    <property type="match status" value="1"/>
</dbReference>
<dbReference type="PROSITE" id="PS51257">
    <property type="entry name" value="PROKAR_LIPOPROTEIN"/>
    <property type="match status" value="1"/>
</dbReference>
<dbReference type="SUPFAM" id="SSF51905">
    <property type="entry name" value="FAD/NAD(P)-binding domain"/>
    <property type="match status" value="1"/>
</dbReference>
<dbReference type="PANTHER" id="PTHR13789:SF309">
    <property type="entry name" value="PUTATIVE (AFU_ORTHOLOGUE AFUA_6G14510)-RELATED"/>
    <property type="match status" value="1"/>
</dbReference>
<feature type="domain" description="FAD-binding" evidence="3">
    <location>
        <begin position="303"/>
        <end position="375"/>
    </location>
</feature>
<name>I2N8Y6_STRT9</name>
<evidence type="ECO:0000256" key="1">
    <source>
        <dbReference type="ARBA" id="ARBA00023002"/>
    </source>
</evidence>
<evidence type="ECO:0000313" key="6">
    <source>
        <dbReference type="Proteomes" id="UP000005940"/>
    </source>
</evidence>
<dbReference type="Proteomes" id="UP000005940">
    <property type="component" value="Chromosome"/>
</dbReference>
<keyword evidence="1" id="KW-0560">Oxidoreductase</keyword>
<keyword evidence="6" id="KW-1185">Reference proteome</keyword>
<dbReference type="GO" id="GO:0071949">
    <property type="term" value="F:FAD binding"/>
    <property type="evidence" value="ECO:0007669"/>
    <property type="project" value="InterPro"/>
</dbReference>
<sequence length="424" mass="44460">MPGTRVAVVGGSIAGCAAALALHRTGHHDITVHERTTGELSARGVGVAVHEGRYRELAAAGYLDPAMAHLRLHGRHWYVRAPGDGPADPLGRRIRTEAFDFRTYNWGPLWRGLRARVPGTVRFRTGSAVTAAAETPDAALLTTAGGAVEPYDLIVGADGYRSVVRAAVGPGGRPAYAGYLAWRGAYPEERLPDAARWDPAAAAYVVFPGGHVVLYRIPGERGGPRVNWVLYTAPPADADLPFSAPAAGFAGLDLPGSAPSSVPPGRVGTVLREHLAALTAEHFPPFWRQVIDLTEPGELFVQPMYDAIASPGATGRIALIGDAATVARPHTGAGAVKALQDATLLESALRDGGALPDALRAYDSARESLGRTMVDLGRSLGAALVTGAPDWRTLDDAALAAWWRGADAAGAFGGQRTPEEPEAR</sequence>
<dbReference type="Pfam" id="PF22607">
    <property type="entry name" value="FAD_binding-like"/>
    <property type="match status" value="1"/>
</dbReference>
<proteinExistence type="predicted"/>
<dbReference type="InterPro" id="IPR002938">
    <property type="entry name" value="FAD-bd"/>
</dbReference>
<evidence type="ECO:0000259" key="3">
    <source>
        <dbReference type="Pfam" id="PF01494"/>
    </source>
</evidence>
<dbReference type="InterPro" id="IPR054707">
    <property type="entry name" value="DhpH_subs-bd"/>
</dbReference>
<feature type="domain" description="2,6-dihydroxypyridine 3-monooxygenase substrate binding" evidence="4">
    <location>
        <begin position="176"/>
        <end position="295"/>
    </location>
</feature>
<reference evidence="5 6" key="1">
    <citation type="journal article" date="2012" name="J. Bacteriol.">
        <title>Draft genome of Streptomyces tsukubaensis NRRL 18488, the producer of the clinically important immunosuppressant tacrolimus (FK506).</title>
        <authorList>
            <person name="Barreiro C."/>
            <person name="Prieto C."/>
            <person name="Sola-Landa A."/>
            <person name="Solera E."/>
            <person name="Martinez-Castro M."/>
            <person name="Perez-Redondo R."/>
            <person name="Garcia-Estrada C."/>
            <person name="Aparicio J.F."/>
            <person name="Fernandez-Martinez L.T."/>
            <person name="Santos-Aberturas J."/>
            <person name="Salehi-Najafabadi Z."/>
            <person name="Rodriguez-Garcia A."/>
            <person name="Tauch A."/>
            <person name="Martin J.F."/>
        </authorList>
    </citation>
    <scope>NUCLEOTIDE SEQUENCE [LARGE SCALE GENOMIC DNA]</scope>
    <source>
        <strain evidence="6">DSM 42081 / NBRC 108919 / NRRL 18488 / 9993</strain>
    </source>
</reference>
<dbReference type="InterPro" id="IPR050493">
    <property type="entry name" value="FAD-dep_Monooxygenase_BioMet"/>
</dbReference>
<dbReference type="InterPro" id="IPR036188">
    <property type="entry name" value="FAD/NAD-bd_sf"/>
</dbReference>
<dbReference type="RefSeq" id="WP_006345653.1">
    <property type="nucleotide sequence ID" value="NZ_CP029159.1"/>
</dbReference>
<accession>I2N8Y6</accession>